<name>A0A6N7PSX1_9BACT</name>
<dbReference type="RefSeq" id="WP_153821902.1">
    <property type="nucleotide sequence ID" value="NZ_WJIE01000007.1"/>
</dbReference>
<reference evidence="2 3" key="1">
    <citation type="submission" date="2019-10" db="EMBL/GenBank/DDBJ databases">
        <title>A soil myxobacterium in the family Polyangiaceae.</title>
        <authorList>
            <person name="Li Y."/>
            <person name="Wang J."/>
        </authorList>
    </citation>
    <scope>NUCLEOTIDE SEQUENCE [LARGE SCALE GENOMIC DNA]</scope>
    <source>
        <strain evidence="2 3">DSM 14734</strain>
    </source>
</reference>
<dbReference type="EMBL" id="WJIE01000007">
    <property type="protein sequence ID" value="MRG95073.1"/>
    <property type="molecule type" value="Genomic_DNA"/>
</dbReference>
<accession>A0A6N7PSX1</accession>
<evidence type="ECO:0000256" key="1">
    <source>
        <dbReference type="SAM" id="MobiDB-lite"/>
    </source>
</evidence>
<keyword evidence="3" id="KW-1185">Reference proteome</keyword>
<gene>
    <name evidence="2" type="ORF">GF068_24585</name>
</gene>
<evidence type="ECO:0000313" key="2">
    <source>
        <dbReference type="EMBL" id="MRG95073.1"/>
    </source>
</evidence>
<proteinExistence type="predicted"/>
<sequence length="139" mass="15659">MNYRKNLERTERRNQRLAREDAAGKLTSRAPDLMDLQIEIDETPRGNKVGGTRYIRRVVLAQAPALFEVPCSEPKCEEGGYDMTREILYALASRRTLFEGQHACAGRCSAGECNRVLHYVATAKYRQDQDASTPPLRAG</sequence>
<comment type="caution">
    <text evidence="2">The sequence shown here is derived from an EMBL/GenBank/DDBJ whole genome shotgun (WGS) entry which is preliminary data.</text>
</comment>
<dbReference type="AlphaFoldDB" id="A0A6N7PSX1"/>
<dbReference type="OrthoDB" id="5515199at2"/>
<organism evidence="2 3">
    <name type="scientific">Polyangium spumosum</name>
    <dbReference type="NCBI Taxonomy" id="889282"/>
    <lineage>
        <taxon>Bacteria</taxon>
        <taxon>Pseudomonadati</taxon>
        <taxon>Myxococcota</taxon>
        <taxon>Polyangia</taxon>
        <taxon>Polyangiales</taxon>
        <taxon>Polyangiaceae</taxon>
        <taxon>Polyangium</taxon>
    </lineage>
</organism>
<protein>
    <submittedName>
        <fullName evidence="2">Uncharacterized protein</fullName>
    </submittedName>
</protein>
<dbReference type="Proteomes" id="UP000440224">
    <property type="component" value="Unassembled WGS sequence"/>
</dbReference>
<evidence type="ECO:0000313" key="3">
    <source>
        <dbReference type="Proteomes" id="UP000440224"/>
    </source>
</evidence>
<feature type="region of interest" description="Disordered" evidence="1">
    <location>
        <begin position="1"/>
        <end position="23"/>
    </location>
</feature>